<protein>
    <submittedName>
        <fullName evidence="2">Uncharacterized protein</fullName>
    </submittedName>
</protein>
<dbReference type="STRING" id="1403537.Q428_13940"/>
<evidence type="ECO:0000313" key="3">
    <source>
        <dbReference type="Proteomes" id="UP000019681"/>
    </source>
</evidence>
<evidence type="ECO:0000256" key="1">
    <source>
        <dbReference type="SAM" id="Phobius"/>
    </source>
</evidence>
<dbReference type="EMBL" id="AZQP01000068">
    <property type="protein sequence ID" value="EYE87322.1"/>
    <property type="molecule type" value="Genomic_DNA"/>
</dbReference>
<name>A0A017RRP0_9CLOT</name>
<gene>
    <name evidence="2" type="ORF">Q428_13940</name>
</gene>
<reference evidence="2 3" key="1">
    <citation type="journal article" date="2014" name="Genome Announc.">
        <title>Draft Genome Sequence of Fervidicella metallireducens Strain AeBT, an Iron-Reducing Thermoanaerobe from the Great Artesian Basin.</title>
        <authorList>
            <person name="Patel B.K."/>
        </authorList>
    </citation>
    <scope>NUCLEOTIDE SEQUENCE [LARGE SCALE GENOMIC DNA]</scope>
    <source>
        <strain evidence="2 3">AeB</strain>
    </source>
</reference>
<dbReference type="RefSeq" id="WP_020458080.1">
    <property type="nucleotide sequence ID" value="NZ_AZQP01000068.1"/>
</dbReference>
<feature type="transmembrane region" description="Helical" evidence="1">
    <location>
        <begin position="29"/>
        <end position="55"/>
    </location>
</feature>
<dbReference type="AlphaFoldDB" id="A0A017RRP0"/>
<dbReference type="Proteomes" id="UP000019681">
    <property type="component" value="Unassembled WGS sequence"/>
</dbReference>
<accession>A0A017RRP0</accession>
<evidence type="ECO:0000313" key="2">
    <source>
        <dbReference type="EMBL" id="EYE87322.1"/>
    </source>
</evidence>
<keyword evidence="1" id="KW-0812">Transmembrane</keyword>
<keyword evidence="3" id="KW-1185">Reference proteome</keyword>
<comment type="caution">
    <text evidence="2">The sequence shown here is derived from an EMBL/GenBank/DDBJ whole genome shotgun (WGS) entry which is preliminary data.</text>
</comment>
<keyword evidence="1" id="KW-1133">Transmembrane helix</keyword>
<organism evidence="2 3">
    <name type="scientific">Fervidicella metallireducens AeB</name>
    <dbReference type="NCBI Taxonomy" id="1403537"/>
    <lineage>
        <taxon>Bacteria</taxon>
        <taxon>Bacillati</taxon>
        <taxon>Bacillota</taxon>
        <taxon>Clostridia</taxon>
        <taxon>Eubacteriales</taxon>
        <taxon>Clostridiaceae</taxon>
        <taxon>Fervidicella</taxon>
    </lineage>
</organism>
<sequence length="60" mass="6076">MQNYQSPSIQLVGGSGSSANAVSLIKMGYAVLAVAGAALIAGAVAAVVYGAAWVWCDPYW</sequence>
<dbReference type="GeneID" id="35804960"/>
<keyword evidence="1" id="KW-0472">Membrane</keyword>
<proteinExistence type="predicted"/>